<dbReference type="EMBL" id="JAGTPG010000002">
    <property type="protein sequence ID" value="MBR8639668.1"/>
    <property type="molecule type" value="Genomic_DNA"/>
</dbReference>
<dbReference type="SUPFAM" id="SSF51735">
    <property type="entry name" value="NAD(P)-binding Rossmann-fold domains"/>
    <property type="match status" value="1"/>
</dbReference>
<name>A0A941F9H3_9ACTN</name>
<dbReference type="Gene3D" id="3.40.50.720">
    <property type="entry name" value="NAD(P)-binding Rossmann-like Domain"/>
    <property type="match status" value="1"/>
</dbReference>
<protein>
    <submittedName>
        <fullName evidence="3">SDR family NAD(P)-dependent oxidoreductase</fullName>
    </submittedName>
</protein>
<evidence type="ECO:0000313" key="4">
    <source>
        <dbReference type="Proteomes" id="UP000682308"/>
    </source>
</evidence>
<accession>A0A941F9H3</accession>
<dbReference type="InterPro" id="IPR002347">
    <property type="entry name" value="SDR_fam"/>
</dbReference>
<dbReference type="Proteomes" id="UP000682308">
    <property type="component" value="Unassembled WGS sequence"/>
</dbReference>
<dbReference type="GO" id="GO:0016491">
    <property type="term" value="F:oxidoreductase activity"/>
    <property type="evidence" value="ECO:0007669"/>
    <property type="project" value="UniProtKB-KW"/>
</dbReference>
<sequence>MIGVKVLGVVHGVKAFAPLLIERGTGHFLNTASSGGLAPLPDLTPYTTTMHAVVGLTETLDQELKRVAPALGATVLCPGLVDTPLGQNSAALGAIDLQAGAPASMQNAVARFGAKLTPREVAESAIAAIEADRVHVAPGGDVAERAEARVKALLADIAEG</sequence>
<organism evidence="3 4">
    <name type="scientific">Streptomyces tuirus</name>
    <dbReference type="NCBI Taxonomy" id="68278"/>
    <lineage>
        <taxon>Bacteria</taxon>
        <taxon>Bacillati</taxon>
        <taxon>Actinomycetota</taxon>
        <taxon>Actinomycetes</taxon>
        <taxon>Kitasatosporales</taxon>
        <taxon>Streptomycetaceae</taxon>
        <taxon>Streptomyces</taxon>
    </lineage>
</organism>
<evidence type="ECO:0000313" key="3">
    <source>
        <dbReference type="EMBL" id="MBR8639668.1"/>
    </source>
</evidence>
<evidence type="ECO:0000256" key="1">
    <source>
        <dbReference type="ARBA" id="ARBA00006484"/>
    </source>
</evidence>
<comment type="caution">
    <text evidence="3">The sequence shown here is derived from an EMBL/GenBank/DDBJ whole genome shotgun (WGS) entry which is preliminary data.</text>
</comment>
<evidence type="ECO:0000256" key="2">
    <source>
        <dbReference type="ARBA" id="ARBA00023002"/>
    </source>
</evidence>
<gene>
    <name evidence="3" type="ORF">KEF29_11075</name>
</gene>
<dbReference type="InterPro" id="IPR036291">
    <property type="entry name" value="NAD(P)-bd_dom_sf"/>
</dbReference>
<dbReference type="PANTHER" id="PTHR43391">
    <property type="entry name" value="RETINOL DEHYDROGENASE-RELATED"/>
    <property type="match status" value="1"/>
</dbReference>
<dbReference type="PRINTS" id="PR00081">
    <property type="entry name" value="GDHRDH"/>
</dbReference>
<reference evidence="3 4" key="1">
    <citation type="submission" date="2021-04" db="EMBL/GenBank/DDBJ databases">
        <title>Characterization of the biosynthetic gene cluster of new lipopeptides with antitumor activity in the genome of the marine Streptomyces PHM034.</title>
        <authorList>
            <person name="Ceniceros A."/>
            <person name="Canedo L."/>
            <person name="Mendez C."/>
            <person name="Olano C."/>
            <person name="Schleissner C."/>
            <person name="Cuevas C."/>
            <person name="De La Calle F."/>
            <person name="Salas J.A."/>
        </authorList>
    </citation>
    <scope>NUCLEOTIDE SEQUENCE [LARGE SCALE GENOMIC DNA]</scope>
    <source>
        <strain evidence="3 4">PHM034</strain>
    </source>
</reference>
<keyword evidence="4" id="KW-1185">Reference proteome</keyword>
<dbReference type="Pfam" id="PF00106">
    <property type="entry name" value="adh_short"/>
    <property type="match status" value="1"/>
</dbReference>
<dbReference type="CDD" id="cd05233">
    <property type="entry name" value="SDR_c"/>
    <property type="match status" value="1"/>
</dbReference>
<dbReference type="AlphaFoldDB" id="A0A941F9H3"/>
<keyword evidence="2" id="KW-0560">Oxidoreductase</keyword>
<dbReference type="PANTHER" id="PTHR43391:SF82">
    <property type="entry name" value="OXIDOREDUCTASE SADH-RELATED"/>
    <property type="match status" value="1"/>
</dbReference>
<comment type="similarity">
    <text evidence="1">Belongs to the short-chain dehydrogenases/reductases (SDR) family.</text>
</comment>
<proteinExistence type="inferred from homology"/>